<dbReference type="Proteomes" id="UP000228689">
    <property type="component" value="Unassembled WGS sequence"/>
</dbReference>
<reference evidence="3" key="1">
    <citation type="submission" date="2017-09" db="EMBL/GenBank/DDBJ databases">
        <title>Depth-based differentiation of microbial function through sediment-hosted aquifers and enrichment of novel symbionts in the deep terrestrial subsurface.</title>
        <authorList>
            <person name="Probst A.J."/>
            <person name="Ladd B."/>
            <person name="Jarett J.K."/>
            <person name="Geller-Mcgrath D.E."/>
            <person name="Sieber C.M.K."/>
            <person name="Emerson J.B."/>
            <person name="Anantharaman K."/>
            <person name="Thomas B.C."/>
            <person name="Malmstrom R."/>
            <person name="Stieglmeier M."/>
            <person name="Klingl A."/>
            <person name="Woyke T."/>
            <person name="Ryan C.M."/>
            <person name="Banfield J.F."/>
        </authorList>
    </citation>
    <scope>NUCLEOTIDE SEQUENCE [LARGE SCALE GENOMIC DNA]</scope>
</reference>
<dbReference type="InterPro" id="IPR001173">
    <property type="entry name" value="Glyco_trans_2-like"/>
</dbReference>
<sequence length="222" mass="24786">MSVNSKIYIVIPAWNEAQNIAAVLANLAQYDYQVVVVNDGSVDETAQEVKKFANVYLLSHLINRGMGAALQTGNEFALQQGAEVIVHFDADGQMQAKDIESMILPIFSGEVDITMGSRHMGMKSNLPWLKRYIIQPPAKVINFLFTGMNLTDVHNGFRALNRKAAATIEIKQDGMAHATEILQHVSKYDLRYQEIPVEIIYTDFGQGIMGGFKILRDLIIKK</sequence>
<gene>
    <name evidence="2" type="ORF">COY67_02465</name>
</gene>
<evidence type="ECO:0000313" key="2">
    <source>
        <dbReference type="EMBL" id="PIY94508.1"/>
    </source>
</evidence>
<evidence type="ECO:0000259" key="1">
    <source>
        <dbReference type="Pfam" id="PF00535"/>
    </source>
</evidence>
<feature type="domain" description="Glycosyltransferase 2-like" evidence="1">
    <location>
        <begin position="9"/>
        <end position="165"/>
    </location>
</feature>
<name>A0A2M7RCL7_9BACT</name>
<organism evidence="2 3">
    <name type="scientific">Candidatus Komeilibacteria bacterium CG_4_10_14_0_8_um_filter_37_78</name>
    <dbReference type="NCBI Taxonomy" id="1974471"/>
    <lineage>
        <taxon>Bacteria</taxon>
        <taxon>Candidatus Komeiliibacteriota</taxon>
    </lineage>
</organism>
<protein>
    <submittedName>
        <fullName evidence="2">Glycosyltransferase family 2 protein</fullName>
    </submittedName>
</protein>
<dbReference type="InterPro" id="IPR029044">
    <property type="entry name" value="Nucleotide-diphossugar_trans"/>
</dbReference>
<comment type="caution">
    <text evidence="2">The sequence shown here is derived from an EMBL/GenBank/DDBJ whole genome shotgun (WGS) entry which is preliminary data.</text>
</comment>
<dbReference type="PANTHER" id="PTHR48090:SF7">
    <property type="entry name" value="RFBJ PROTEIN"/>
    <property type="match status" value="1"/>
</dbReference>
<dbReference type="EMBL" id="PFMC01000062">
    <property type="protein sequence ID" value="PIY94508.1"/>
    <property type="molecule type" value="Genomic_DNA"/>
</dbReference>
<dbReference type="CDD" id="cd04179">
    <property type="entry name" value="DPM_DPG-synthase_like"/>
    <property type="match status" value="1"/>
</dbReference>
<dbReference type="Pfam" id="PF00535">
    <property type="entry name" value="Glycos_transf_2"/>
    <property type="match status" value="1"/>
</dbReference>
<accession>A0A2M7RCL7</accession>
<dbReference type="Gene3D" id="3.90.550.10">
    <property type="entry name" value="Spore Coat Polysaccharide Biosynthesis Protein SpsA, Chain A"/>
    <property type="match status" value="1"/>
</dbReference>
<dbReference type="AlphaFoldDB" id="A0A2M7RCL7"/>
<dbReference type="SUPFAM" id="SSF53448">
    <property type="entry name" value="Nucleotide-diphospho-sugar transferases"/>
    <property type="match status" value="1"/>
</dbReference>
<evidence type="ECO:0000313" key="3">
    <source>
        <dbReference type="Proteomes" id="UP000228689"/>
    </source>
</evidence>
<dbReference type="PANTHER" id="PTHR48090">
    <property type="entry name" value="UNDECAPRENYL-PHOSPHATE 4-DEOXY-4-FORMAMIDO-L-ARABINOSE TRANSFERASE-RELATED"/>
    <property type="match status" value="1"/>
</dbReference>
<proteinExistence type="predicted"/>
<dbReference type="InterPro" id="IPR050256">
    <property type="entry name" value="Glycosyltransferase_2"/>
</dbReference>
<keyword evidence="2" id="KW-0808">Transferase</keyword>
<dbReference type="GO" id="GO:0016740">
    <property type="term" value="F:transferase activity"/>
    <property type="evidence" value="ECO:0007669"/>
    <property type="project" value="UniProtKB-KW"/>
</dbReference>